<dbReference type="Proteomes" id="UP000598146">
    <property type="component" value="Unassembled WGS sequence"/>
</dbReference>
<keyword evidence="2" id="KW-1185">Reference proteome</keyword>
<evidence type="ECO:0000313" key="2">
    <source>
        <dbReference type="Proteomes" id="UP000598146"/>
    </source>
</evidence>
<organism evidence="1 2">
    <name type="scientific">Actinoplanes aureus</name>
    <dbReference type="NCBI Taxonomy" id="2792083"/>
    <lineage>
        <taxon>Bacteria</taxon>
        <taxon>Bacillati</taxon>
        <taxon>Actinomycetota</taxon>
        <taxon>Actinomycetes</taxon>
        <taxon>Micromonosporales</taxon>
        <taxon>Micromonosporaceae</taxon>
        <taxon>Actinoplanes</taxon>
    </lineage>
</organism>
<name>A0A931CQ87_9ACTN</name>
<dbReference type="EMBL" id="JADQTO010000054">
    <property type="protein sequence ID" value="MBG0569110.1"/>
    <property type="molecule type" value="Genomic_DNA"/>
</dbReference>
<dbReference type="RefSeq" id="WP_196420859.1">
    <property type="nucleotide sequence ID" value="NZ_JADQTO010000054.1"/>
</dbReference>
<protein>
    <recommendedName>
        <fullName evidence="3">Excreted virulence factor EspC (Type VII ESX diderm)</fullName>
    </recommendedName>
</protein>
<evidence type="ECO:0000313" key="1">
    <source>
        <dbReference type="EMBL" id="MBG0569110.1"/>
    </source>
</evidence>
<comment type="caution">
    <text evidence="1">The sequence shown here is derived from an EMBL/GenBank/DDBJ whole genome shotgun (WGS) entry which is preliminary data.</text>
</comment>
<dbReference type="AlphaFoldDB" id="A0A931CQ87"/>
<sequence>MTYPSHEQVSGATDALRREATQWETQSGKLGALSGKVAEMEFGRLEAGLFQIMVGPYNDVINAVAARCAEGATAMSEIAGTLRSAADTYEAEDEAGAHRIKNVY</sequence>
<reference evidence="1" key="1">
    <citation type="submission" date="2020-11" db="EMBL/GenBank/DDBJ databases">
        <title>Isolation and identification of active actinomycetes.</title>
        <authorList>
            <person name="Sun X."/>
        </authorList>
    </citation>
    <scope>NUCLEOTIDE SEQUENCE</scope>
    <source>
        <strain evidence="1">NEAU-A11</strain>
    </source>
</reference>
<evidence type="ECO:0008006" key="3">
    <source>
        <dbReference type="Google" id="ProtNLM"/>
    </source>
</evidence>
<accession>A0A931CQ87</accession>
<gene>
    <name evidence="1" type="ORF">I4J89_47650</name>
</gene>
<proteinExistence type="predicted"/>